<gene>
    <name evidence="1" type="ORF">BIV24_14800</name>
</gene>
<evidence type="ECO:0008006" key="3">
    <source>
        <dbReference type="Google" id="ProtNLM"/>
    </source>
</evidence>
<evidence type="ECO:0000313" key="2">
    <source>
        <dbReference type="Proteomes" id="UP000179935"/>
    </source>
</evidence>
<dbReference type="STRING" id="1428652.BIV24_14800"/>
<dbReference type="AlphaFoldDB" id="A0A1S2PEJ5"/>
<keyword evidence="2" id="KW-1185">Reference proteome</keyword>
<evidence type="ECO:0000313" key="1">
    <source>
        <dbReference type="EMBL" id="OIJ92026.1"/>
    </source>
</evidence>
<proteinExistence type="predicted"/>
<sequence>MAHAITSAIPPTKAGVGAGINGTLVEFGDGLGAAVLGAVLTSRVAVLIPVAATSLPGASAGSAAERRRVPDARSSGMTDSHTVKAVAVLLGGLVAAALLRRAERADSEVVAAAWGQCRTAAKGGGRCPPGHSIGRRGHRAAADPCATGRAGVRSLAGYPLPAFRPGAGHLAS</sequence>
<dbReference type="Proteomes" id="UP000179935">
    <property type="component" value="Unassembled WGS sequence"/>
</dbReference>
<reference evidence="1 2" key="1">
    <citation type="submission" date="2016-10" db="EMBL/GenBank/DDBJ databases">
        <title>Genome sequence of Streptomyces sp. MUSC 93.</title>
        <authorList>
            <person name="Lee L.-H."/>
            <person name="Ser H.-L."/>
            <person name="Law J.W.-F."/>
        </authorList>
    </citation>
    <scope>NUCLEOTIDE SEQUENCE [LARGE SCALE GENOMIC DNA]</scope>
    <source>
        <strain evidence="1 2">MUSC 93</strain>
    </source>
</reference>
<protein>
    <recommendedName>
        <fullName evidence="3">Major facilitator superfamily (MFS) profile domain-containing protein</fullName>
    </recommendedName>
</protein>
<name>A0A1S2PEJ5_9ACTN</name>
<comment type="caution">
    <text evidence="1">The sequence shown here is derived from an EMBL/GenBank/DDBJ whole genome shotgun (WGS) entry which is preliminary data.</text>
</comment>
<organism evidence="1 2">
    <name type="scientific">Streptomyces colonosanans</name>
    <dbReference type="NCBI Taxonomy" id="1428652"/>
    <lineage>
        <taxon>Bacteria</taxon>
        <taxon>Bacillati</taxon>
        <taxon>Actinomycetota</taxon>
        <taxon>Actinomycetes</taxon>
        <taxon>Kitasatosporales</taxon>
        <taxon>Streptomycetaceae</taxon>
        <taxon>Streptomyces</taxon>
    </lineage>
</organism>
<dbReference type="EMBL" id="MLYP01000039">
    <property type="protein sequence ID" value="OIJ92026.1"/>
    <property type="molecule type" value="Genomic_DNA"/>
</dbReference>
<accession>A0A1S2PEJ5</accession>